<proteinExistence type="predicted"/>
<dbReference type="EMBL" id="JACXIY010000030">
    <property type="protein sequence ID" value="MBD2871495.1"/>
    <property type="molecule type" value="Genomic_DNA"/>
</dbReference>
<dbReference type="NCBIfam" id="NF037970">
    <property type="entry name" value="vanZ_1"/>
    <property type="match status" value="1"/>
</dbReference>
<reference evidence="3" key="1">
    <citation type="submission" date="2020-09" db="EMBL/GenBank/DDBJ databases">
        <title>A novel bacterium of genus Paenibacillus, isolated from South China Sea.</title>
        <authorList>
            <person name="Huang H."/>
            <person name="Mo K."/>
            <person name="Hu Y."/>
        </authorList>
    </citation>
    <scope>NUCLEOTIDE SEQUENCE</scope>
    <source>
        <strain evidence="3">IB182493</strain>
    </source>
</reference>
<accession>A0A927CTX0</accession>
<comment type="caution">
    <text evidence="3">The sequence shown here is derived from an EMBL/GenBank/DDBJ whole genome shotgun (WGS) entry which is preliminary data.</text>
</comment>
<keyword evidence="1" id="KW-0812">Transmembrane</keyword>
<evidence type="ECO:0000259" key="2">
    <source>
        <dbReference type="Pfam" id="PF04892"/>
    </source>
</evidence>
<name>A0A927CTX0_9BACL</name>
<dbReference type="AlphaFoldDB" id="A0A927CTX0"/>
<feature type="transmembrane region" description="Helical" evidence="1">
    <location>
        <begin position="57"/>
        <end position="76"/>
    </location>
</feature>
<gene>
    <name evidence="3" type="primary">vanZ</name>
    <name evidence="3" type="ORF">IDH41_23170</name>
</gene>
<protein>
    <submittedName>
        <fullName evidence="3">VanZ family protein</fullName>
    </submittedName>
</protein>
<evidence type="ECO:0000313" key="4">
    <source>
        <dbReference type="Proteomes" id="UP000632125"/>
    </source>
</evidence>
<dbReference type="RefSeq" id="WP_190865318.1">
    <property type="nucleotide sequence ID" value="NZ_JACXIY010000030.1"/>
</dbReference>
<dbReference type="InterPro" id="IPR006976">
    <property type="entry name" value="VanZ-like"/>
</dbReference>
<dbReference type="Pfam" id="PF04892">
    <property type="entry name" value="VanZ"/>
    <property type="match status" value="1"/>
</dbReference>
<keyword evidence="1" id="KW-0472">Membrane</keyword>
<keyword evidence="1" id="KW-1133">Transmembrane helix</keyword>
<evidence type="ECO:0000313" key="3">
    <source>
        <dbReference type="EMBL" id="MBD2871495.1"/>
    </source>
</evidence>
<dbReference type="Proteomes" id="UP000632125">
    <property type="component" value="Unassembled WGS sequence"/>
</dbReference>
<evidence type="ECO:0000256" key="1">
    <source>
        <dbReference type="SAM" id="Phobius"/>
    </source>
</evidence>
<keyword evidence="4" id="KW-1185">Reference proteome</keyword>
<feature type="transmembrane region" description="Helical" evidence="1">
    <location>
        <begin position="20"/>
        <end position="37"/>
    </location>
</feature>
<feature type="domain" description="VanZ-like" evidence="2">
    <location>
        <begin position="22"/>
        <end position="130"/>
    </location>
</feature>
<organism evidence="3 4">
    <name type="scientific">Paenibacillus arenilitoris</name>
    <dbReference type="NCBI Taxonomy" id="2772299"/>
    <lineage>
        <taxon>Bacteria</taxon>
        <taxon>Bacillati</taxon>
        <taxon>Bacillota</taxon>
        <taxon>Bacilli</taxon>
        <taxon>Bacillales</taxon>
        <taxon>Paenibacillaceae</taxon>
        <taxon>Paenibacillus</taxon>
    </lineage>
</organism>
<sequence length="145" mass="16431">MKQSKLGKPAPVYRKALRYLPALLWMSVIFLLSSRTGDEIDTMLPLFRKLFPFMDDFNWGHFVSYFVLAMTIDYAIGGSADKLGMKVFIVLLCGVYGVTDEYHQSFVGGRMLDPADLRNDMIGAALWTAVSAIPPVRRIWRKFAS</sequence>